<gene>
    <name evidence="3" type="ORF">SAMN05216575_106191</name>
    <name evidence="1" type="ORF">SIM71_25390</name>
    <name evidence="2" type="ORF">SIM71_25620</name>
</gene>
<dbReference type="Proteomes" id="UP000182413">
    <property type="component" value="Unassembled WGS sequence"/>
</dbReference>
<dbReference type="EMBL" id="FNAE01000006">
    <property type="protein sequence ID" value="SDF22718.1"/>
    <property type="molecule type" value="Genomic_DNA"/>
</dbReference>
<dbReference type="OrthoDB" id="7349818at2"/>
<reference evidence="3 4" key="1">
    <citation type="submission" date="2016-10" db="EMBL/GenBank/DDBJ databases">
        <authorList>
            <person name="de Groot N.N."/>
        </authorList>
    </citation>
    <scope>NUCLEOTIDE SEQUENCE [LARGE SCALE GENOMIC DNA]</scope>
    <source>
        <strain evidence="3 4">JCM 10630</strain>
    </source>
</reference>
<evidence type="ECO:0000313" key="2">
    <source>
        <dbReference type="EMBL" id="MDX5995455.1"/>
    </source>
</evidence>
<evidence type="ECO:0000313" key="3">
    <source>
        <dbReference type="EMBL" id="SDF22718.1"/>
    </source>
</evidence>
<dbReference type="Proteomes" id="UP001278050">
    <property type="component" value="Unassembled WGS sequence"/>
</dbReference>
<protein>
    <submittedName>
        <fullName evidence="1">DUF1566 domain-containing protein</fullName>
    </submittedName>
</protein>
<dbReference type="EMBL" id="JAWXXP010000002">
    <property type="protein sequence ID" value="MDX5995455.1"/>
    <property type="molecule type" value="Genomic_DNA"/>
</dbReference>
<dbReference type="RefSeq" id="WP_074680615.1">
    <property type="nucleotide sequence ID" value="NZ_CBCSET010000010.1"/>
</dbReference>
<accession>A0A1G7JCT6</accession>
<dbReference type="EMBL" id="JAWXXP010000001">
    <property type="protein sequence ID" value="MDX5995410.1"/>
    <property type="molecule type" value="Genomic_DNA"/>
</dbReference>
<organism evidence="3 4">
    <name type="scientific">Ectopseudomonas alcaliphila</name>
    <dbReference type="NCBI Taxonomy" id="101564"/>
    <lineage>
        <taxon>Bacteria</taxon>
        <taxon>Pseudomonadati</taxon>
        <taxon>Pseudomonadota</taxon>
        <taxon>Gammaproteobacteria</taxon>
        <taxon>Pseudomonadales</taxon>
        <taxon>Pseudomonadaceae</taxon>
        <taxon>Ectopseudomonas</taxon>
    </lineage>
</organism>
<reference evidence="1 5" key="2">
    <citation type="submission" date="2023-11" db="EMBL/GenBank/DDBJ databases">
        <title>MicrobeMod: A computational toolkit for identifying prokaryotic methylation and restriction-modification with nanopore sequencing.</title>
        <authorList>
            <person name="Crits-Christoph A."/>
            <person name="Kang S.C."/>
            <person name="Lee H."/>
            <person name="Ostrov N."/>
        </authorList>
    </citation>
    <scope>NUCLEOTIDE SEQUENCE [LARGE SCALE GENOMIC DNA]</scope>
    <source>
        <strain evidence="1 5">ATCC BAA-571</strain>
    </source>
</reference>
<name>A0A1G7JCT6_9GAMM</name>
<keyword evidence="5" id="KW-1185">Reference proteome</keyword>
<sequence>MKRETIKITTPEGIKLQVPAHVVASTFIAAALAQIGVPQQAQSLEPASTAEIPALGEYWPGQGGHNAGFVPARDGVPAHYLIVSAKDVGNHKWGRYGEESTATSKTDGFANTQALMKEGEHPAALAASKYEADGHSDFHLPAAAELYQCWLYTQNLFATNCWYWSSTQRSADTAFSMYFGDGGQGTSGKSYEFRVRPVRRHFI</sequence>
<evidence type="ECO:0000313" key="1">
    <source>
        <dbReference type="EMBL" id="MDX5995410.1"/>
    </source>
</evidence>
<evidence type="ECO:0000313" key="4">
    <source>
        <dbReference type="Proteomes" id="UP000182413"/>
    </source>
</evidence>
<dbReference type="AlphaFoldDB" id="A0A1G7JCT6"/>
<evidence type="ECO:0000313" key="5">
    <source>
        <dbReference type="Proteomes" id="UP001278050"/>
    </source>
</evidence>
<proteinExistence type="predicted"/>